<accession>A0A552X0M6</accession>
<evidence type="ECO:0000256" key="9">
    <source>
        <dbReference type="ARBA" id="ARBA00023204"/>
    </source>
</evidence>
<keyword evidence="2 11" id="KW-0547">Nucleotide-binding</keyword>
<reference evidence="14 15" key="1">
    <citation type="submission" date="2019-07" db="EMBL/GenBank/DDBJ databases">
        <authorList>
            <person name="Yang M."/>
            <person name="Zhao D."/>
            <person name="Xiang H."/>
        </authorList>
    </citation>
    <scope>NUCLEOTIDE SEQUENCE [LARGE SCALE GENOMIC DNA]</scope>
    <source>
        <strain evidence="14 15">IM1326</strain>
    </source>
</reference>
<keyword evidence="7 11" id="KW-0067">ATP-binding</keyword>
<dbReference type="EMBL" id="VJWL01000003">
    <property type="protein sequence ID" value="TRW48439.1"/>
    <property type="molecule type" value="Genomic_DNA"/>
</dbReference>
<dbReference type="GO" id="GO:0017116">
    <property type="term" value="F:single-stranded DNA helicase activity"/>
    <property type="evidence" value="ECO:0007669"/>
    <property type="project" value="TreeGrafter"/>
</dbReference>
<comment type="function">
    <text evidence="11">A helicase/nuclease that prepares dsDNA breaks (DSB) for recombinational DNA repair. Binds to DSBs and unwinds DNA via a highly rapid and processive ATP-dependent bidirectional helicase activity. Unwinds dsDNA until it encounters a Chi (crossover hotspot instigator) sequence from the 3' direction. Cuts ssDNA a few nucleotides 3' to the Chi site. The properties and activities of the enzyme are changed at Chi. The Chi-altered holoenzyme produces a long 3'-ssDNA overhang and facilitates RecA-binding to the ssDNA for homologous DNA recombination and repair. Holoenzyme degrades any linearized DNA that is unable to undergo homologous recombination. In the holoenzyme this subunit has ssDNA-dependent ATPase and 5'-3' helicase activity. When added to pre-assembled RecBC greatly stimulates nuclease activity and augments holoenzyme processivity. Negatively regulates the RecA-loading ability of RecBCD.</text>
</comment>
<evidence type="ECO:0000256" key="2">
    <source>
        <dbReference type="ARBA" id="ARBA00022741"/>
    </source>
</evidence>
<evidence type="ECO:0000256" key="11">
    <source>
        <dbReference type="HAMAP-Rule" id="MF_01487"/>
    </source>
</evidence>
<dbReference type="Gene3D" id="3.40.50.300">
    <property type="entry name" value="P-loop containing nucleotide triphosphate hydrolases"/>
    <property type="match status" value="3"/>
</dbReference>
<dbReference type="GO" id="GO:0005524">
    <property type="term" value="F:ATP binding"/>
    <property type="evidence" value="ECO:0007669"/>
    <property type="project" value="UniProtKB-UniRule"/>
</dbReference>
<dbReference type="CDD" id="cd18809">
    <property type="entry name" value="SF1_C_RecD"/>
    <property type="match status" value="1"/>
</dbReference>
<evidence type="ECO:0000256" key="8">
    <source>
        <dbReference type="ARBA" id="ARBA00023125"/>
    </source>
</evidence>
<evidence type="ECO:0000313" key="15">
    <source>
        <dbReference type="Proteomes" id="UP000320359"/>
    </source>
</evidence>
<dbReference type="Pfam" id="PF21185">
    <property type="entry name" value="RecD_N"/>
    <property type="match status" value="1"/>
</dbReference>
<comment type="subunit">
    <text evidence="11">Heterotrimer of RecB, RecC and RecD. All subunits contribute to DNA-binding.</text>
</comment>
<comment type="caution">
    <text evidence="14">The sequence shown here is derived from an EMBL/GenBank/DDBJ whole genome shotgun (WGS) entry which is preliminary data.</text>
</comment>
<feature type="domain" description="RecBCD enzyme subunit RecD N-terminal" evidence="13">
    <location>
        <begin position="40"/>
        <end position="154"/>
    </location>
</feature>
<dbReference type="InterPro" id="IPR050534">
    <property type="entry name" value="Coronavir_polyprotein_1ab"/>
</dbReference>
<dbReference type="EC" id="5.6.2.3" evidence="11"/>
<evidence type="ECO:0000256" key="3">
    <source>
        <dbReference type="ARBA" id="ARBA00022763"/>
    </source>
</evidence>
<evidence type="ECO:0000256" key="4">
    <source>
        <dbReference type="ARBA" id="ARBA00022801"/>
    </source>
</evidence>
<name>A0A552X0M6_9GAMM</name>
<dbReference type="Pfam" id="PF13538">
    <property type="entry name" value="UvrD_C_2"/>
    <property type="match status" value="1"/>
</dbReference>
<comment type="miscellaneous">
    <text evidence="11">In the RecBCD complex, RecB has a slow 3'-5' helicase, an exonuclease activity and loads RecA onto ssDNA, RecD has a fast 5'-3' helicase activity, while RecC stimulates the ATPase and processivity of the RecB helicase and contributes to recognition of the Chi site.</text>
</comment>
<keyword evidence="4 11" id="KW-0378">Hydrolase</keyword>
<dbReference type="GO" id="GO:0043139">
    <property type="term" value="F:5'-3' DNA helicase activity"/>
    <property type="evidence" value="ECO:0007669"/>
    <property type="project" value="UniProtKB-UniRule"/>
</dbReference>
<evidence type="ECO:0000259" key="13">
    <source>
        <dbReference type="Pfam" id="PF21185"/>
    </source>
</evidence>
<dbReference type="GO" id="GO:0016887">
    <property type="term" value="F:ATP hydrolysis activity"/>
    <property type="evidence" value="ECO:0007669"/>
    <property type="project" value="RHEA"/>
</dbReference>
<keyword evidence="3 11" id="KW-0227">DNA damage</keyword>
<evidence type="ECO:0000256" key="10">
    <source>
        <dbReference type="ARBA" id="ARBA00023235"/>
    </source>
</evidence>
<dbReference type="Gene3D" id="1.10.10.1020">
    <property type="entry name" value="RecBCD complex, subunit RecD, N-terminal domain"/>
    <property type="match status" value="1"/>
</dbReference>
<evidence type="ECO:0000256" key="6">
    <source>
        <dbReference type="ARBA" id="ARBA00022839"/>
    </source>
</evidence>
<keyword evidence="5 11" id="KW-0347">Helicase</keyword>
<sequence length="654" mass="72439">MDASGPSIFRRDGRLVCCFSGGRPMNLNDMQRLLTALVDAHIFRAVDAELPVVLHRMAAQPDPLLWWLTALVSYQYGRGHTCLLISQLCEQPQVVLSIGSDDLWRLSERNQERWQQALGLLEPNAIHQALDSLWVQRDGSGDQAPLTWVNNRIYLTRLYRAEALVKAAVQVRLPFQAIPQSTLQPLIDVAFPEAEQARNRQEVHWQSLACALAVQRRFCIITGGPGTGKTTTVVRLLAVLLQARDSQLRIALAAPTGKAAARLTESIRDKISELPCAWQEDIPTDVVTLHKLLGARPHRRGFRYHQRNPLPADVVVIDEASMIDVEMMAALMAALPAHGQLILLGDKDQLASVEAGSVLGDFCAGAEQGGYNSDTLTHITPYATASLQPYHGDGSAYNQATVMLRVSHRFDASSGIGQLAKAVNHGADYSDLFSQFSDIDWLQGEAVEQFQALVVSGYRDYLELVQRGPQDNDDVHLQLWAKAVLKQHRAFQVLVALRQGDWGVTGLNQRIADWLYGAKLIPTTQGWYAGRPVLVRRNNYGLKLMNGDIGMTLVDPNSGRLRVAFEQPDGSIKWILPSRLADVETVFALTVHKSQGSEFKHAVLALPERMNPVLTRELIYTGITRASQKFTLLTPEPQVFAEAVQTQVLRSSGL</sequence>
<dbReference type="PANTHER" id="PTHR43788">
    <property type="entry name" value="DNA2/NAM7 HELICASE FAMILY MEMBER"/>
    <property type="match status" value="1"/>
</dbReference>
<keyword evidence="6 11" id="KW-0269">Exonuclease</keyword>
<dbReference type="CDD" id="cd17933">
    <property type="entry name" value="DEXSc_RecD-like"/>
    <property type="match status" value="1"/>
</dbReference>
<dbReference type="InterPro" id="IPR006344">
    <property type="entry name" value="RecD"/>
</dbReference>
<evidence type="ECO:0000259" key="12">
    <source>
        <dbReference type="Pfam" id="PF13538"/>
    </source>
</evidence>
<evidence type="ECO:0000313" key="14">
    <source>
        <dbReference type="EMBL" id="TRW48439.1"/>
    </source>
</evidence>
<dbReference type="OrthoDB" id="9803432at2"/>
<evidence type="ECO:0000256" key="1">
    <source>
        <dbReference type="ARBA" id="ARBA00022722"/>
    </source>
</evidence>
<feature type="binding site" evidence="11">
    <location>
        <begin position="223"/>
        <end position="230"/>
    </location>
    <ligand>
        <name>ATP</name>
        <dbReference type="ChEBI" id="CHEBI:30616"/>
    </ligand>
</feature>
<dbReference type="GO" id="GO:0000724">
    <property type="term" value="P:double-strand break repair via homologous recombination"/>
    <property type="evidence" value="ECO:0007669"/>
    <property type="project" value="UniProtKB-UniRule"/>
</dbReference>
<dbReference type="GO" id="GO:0009338">
    <property type="term" value="C:exodeoxyribonuclease V complex"/>
    <property type="evidence" value="ECO:0007669"/>
    <property type="project" value="InterPro"/>
</dbReference>
<dbReference type="HAMAP" id="MF_01487">
    <property type="entry name" value="RecD"/>
    <property type="match status" value="1"/>
</dbReference>
<feature type="domain" description="UvrD-like helicase C-terminal" evidence="12">
    <location>
        <begin position="586"/>
        <end position="632"/>
    </location>
</feature>
<dbReference type="PANTHER" id="PTHR43788:SF6">
    <property type="entry name" value="DNA HELICASE B"/>
    <property type="match status" value="1"/>
</dbReference>
<keyword evidence="8 11" id="KW-0238">DNA-binding</keyword>
<keyword evidence="9 11" id="KW-0234">DNA repair</keyword>
<evidence type="ECO:0000256" key="5">
    <source>
        <dbReference type="ARBA" id="ARBA00022806"/>
    </source>
</evidence>
<gene>
    <name evidence="11 14" type="primary">recD</name>
    <name evidence="14" type="ORF">FM042_09725</name>
</gene>
<comment type="similarity">
    <text evidence="11">Belongs to the RecD family.</text>
</comment>
<proteinExistence type="inferred from homology"/>
<dbReference type="Proteomes" id="UP000320359">
    <property type="component" value="Unassembled WGS sequence"/>
</dbReference>
<protein>
    <recommendedName>
        <fullName evidence="11">RecBCD enzyme subunit RecD</fullName>
        <ecNumber evidence="11">5.6.2.3</ecNumber>
    </recommendedName>
    <alternativeName>
        <fullName evidence="11">DNA 5'-3' helicase subunit RecD</fullName>
    </alternativeName>
    <alternativeName>
        <fullName evidence="11">Exonuclease V subunit RecD</fullName>
        <shortName evidence="11">ExoV subunit RecD</shortName>
    </alternativeName>
    <alternativeName>
        <fullName evidence="11">Helicase/nuclease RecBCD subunit RecD</fullName>
    </alternativeName>
</protein>
<dbReference type="InterPro" id="IPR049550">
    <property type="entry name" value="RecD_N"/>
</dbReference>
<dbReference type="InterPro" id="IPR041851">
    <property type="entry name" value="RecD_N_sf"/>
</dbReference>
<dbReference type="GO" id="GO:0008854">
    <property type="term" value="F:exodeoxyribonuclease V activity"/>
    <property type="evidence" value="ECO:0007669"/>
    <property type="project" value="InterPro"/>
</dbReference>
<keyword evidence="1 11" id="KW-0540">Nuclease</keyword>
<dbReference type="Pfam" id="PF13245">
    <property type="entry name" value="AAA_19"/>
    <property type="match status" value="1"/>
</dbReference>
<dbReference type="InterPro" id="IPR027417">
    <property type="entry name" value="P-loop_NTPase"/>
</dbReference>
<comment type="catalytic activity">
    <reaction evidence="11">
        <text>ATP + H2O = ADP + phosphate + H(+)</text>
        <dbReference type="Rhea" id="RHEA:13065"/>
        <dbReference type="ChEBI" id="CHEBI:15377"/>
        <dbReference type="ChEBI" id="CHEBI:15378"/>
        <dbReference type="ChEBI" id="CHEBI:30616"/>
        <dbReference type="ChEBI" id="CHEBI:43474"/>
        <dbReference type="ChEBI" id="CHEBI:456216"/>
        <dbReference type="EC" id="5.6.2.3"/>
    </reaction>
</comment>
<dbReference type="SUPFAM" id="SSF52540">
    <property type="entry name" value="P-loop containing nucleoside triphosphate hydrolases"/>
    <property type="match status" value="1"/>
</dbReference>
<evidence type="ECO:0000256" key="7">
    <source>
        <dbReference type="ARBA" id="ARBA00022840"/>
    </source>
</evidence>
<dbReference type="NCBIfam" id="TIGR01447">
    <property type="entry name" value="recD"/>
    <property type="match status" value="1"/>
</dbReference>
<dbReference type="InterPro" id="IPR027785">
    <property type="entry name" value="UvrD-like_helicase_C"/>
</dbReference>
<dbReference type="GO" id="GO:0003677">
    <property type="term" value="F:DNA binding"/>
    <property type="evidence" value="ECO:0007669"/>
    <property type="project" value="UniProtKB-UniRule"/>
</dbReference>
<keyword evidence="15" id="KW-1185">Reference proteome</keyword>
<organism evidence="14 15">
    <name type="scientific">Aliidiomarina halalkaliphila</name>
    <dbReference type="NCBI Taxonomy" id="2593535"/>
    <lineage>
        <taxon>Bacteria</taxon>
        <taxon>Pseudomonadati</taxon>
        <taxon>Pseudomonadota</taxon>
        <taxon>Gammaproteobacteria</taxon>
        <taxon>Alteromonadales</taxon>
        <taxon>Idiomarinaceae</taxon>
        <taxon>Aliidiomarina</taxon>
    </lineage>
</organism>
<dbReference type="AlphaFoldDB" id="A0A552X0M6"/>
<keyword evidence="10 11" id="KW-0413">Isomerase</keyword>